<dbReference type="PRINTS" id="PR00303">
    <property type="entry name" value="SECYTRNLCASE"/>
</dbReference>
<accession>A0A4Y6U6Y9</accession>
<dbReference type="GO" id="GO:0005886">
    <property type="term" value="C:plasma membrane"/>
    <property type="evidence" value="ECO:0007669"/>
    <property type="project" value="UniProtKB-SubCell"/>
</dbReference>
<dbReference type="Proteomes" id="UP000318709">
    <property type="component" value="Chromosome"/>
</dbReference>
<keyword evidence="4 10" id="KW-0812">Transmembrane</keyword>
<evidence type="ECO:0000256" key="10">
    <source>
        <dbReference type="HAMAP-Rule" id="MF_01465"/>
    </source>
</evidence>
<evidence type="ECO:0000313" key="16">
    <source>
        <dbReference type="Proteomes" id="UP000318709"/>
    </source>
</evidence>
<comment type="similarity">
    <text evidence="2 10 13">Belongs to the SecY/SEC61-alpha family.</text>
</comment>
<evidence type="ECO:0000256" key="7">
    <source>
        <dbReference type="ARBA" id="ARBA00023010"/>
    </source>
</evidence>
<dbReference type="GO" id="GO:0043952">
    <property type="term" value="P:protein transport by the Sec complex"/>
    <property type="evidence" value="ECO:0007669"/>
    <property type="project" value="UniProtKB-UniRule"/>
</dbReference>
<keyword evidence="7 10" id="KW-0811">Translocation</keyword>
<feature type="transmembrane region" description="Helical" evidence="10">
    <location>
        <begin position="126"/>
        <end position="143"/>
    </location>
</feature>
<evidence type="ECO:0000256" key="9">
    <source>
        <dbReference type="ARBA" id="ARBA00039733"/>
    </source>
</evidence>
<feature type="region of interest" description="Disordered" evidence="14">
    <location>
        <begin position="440"/>
        <end position="461"/>
    </location>
</feature>
<evidence type="ECO:0000256" key="4">
    <source>
        <dbReference type="ARBA" id="ARBA00022692"/>
    </source>
</evidence>
<keyword evidence="3 10" id="KW-0813">Transport</keyword>
<dbReference type="InterPro" id="IPR023201">
    <property type="entry name" value="SecY_dom_sf"/>
</dbReference>
<keyword evidence="5 10" id="KW-0653">Protein transport</keyword>
<dbReference type="InterPro" id="IPR030659">
    <property type="entry name" value="SecY_CS"/>
</dbReference>
<dbReference type="FunFam" id="1.10.3370.10:FF:000001">
    <property type="entry name" value="Preprotein translocase subunit SecY"/>
    <property type="match status" value="1"/>
</dbReference>
<keyword evidence="16" id="KW-1185">Reference proteome</keyword>
<comment type="caution">
    <text evidence="10">Lacks conserved residue(s) required for the propagation of feature annotation.</text>
</comment>
<gene>
    <name evidence="10 15" type="primary">secY</name>
    <name evidence="15" type="ORF">E3E12_01815</name>
</gene>
<evidence type="ECO:0000256" key="13">
    <source>
        <dbReference type="RuleBase" id="RU004349"/>
    </source>
</evidence>
<dbReference type="PANTHER" id="PTHR10906">
    <property type="entry name" value="SECY/SEC61-ALPHA FAMILY MEMBER"/>
    <property type="match status" value="1"/>
</dbReference>
<evidence type="ECO:0000256" key="14">
    <source>
        <dbReference type="SAM" id="MobiDB-lite"/>
    </source>
</evidence>
<protein>
    <recommendedName>
        <fullName evidence="9 10">Protein translocase subunit SecY</fullName>
    </recommendedName>
</protein>
<feature type="transmembrane region" description="Helical" evidence="10">
    <location>
        <begin position="193"/>
        <end position="213"/>
    </location>
</feature>
<feature type="transmembrane region" description="Helical" evidence="10">
    <location>
        <begin position="401"/>
        <end position="418"/>
    </location>
</feature>
<evidence type="ECO:0000256" key="5">
    <source>
        <dbReference type="ARBA" id="ARBA00022927"/>
    </source>
</evidence>
<feature type="transmembrane region" description="Helical" evidence="10">
    <location>
        <begin position="320"/>
        <end position="341"/>
    </location>
</feature>
<dbReference type="GO" id="GO:0065002">
    <property type="term" value="P:intracellular protein transmembrane transport"/>
    <property type="evidence" value="ECO:0007669"/>
    <property type="project" value="UniProtKB-UniRule"/>
</dbReference>
<evidence type="ECO:0000256" key="2">
    <source>
        <dbReference type="ARBA" id="ARBA00005751"/>
    </source>
</evidence>
<dbReference type="RefSeq" id="WP_141442801.1">
    <property type="nucleotide sequence ID" value="NZ_CP038231.1"/>
</dbReference>
<dbReference type="InterPro" id="IPR002208">
    <property type="entry name" value="SecY/SEC61-alpha"/>
</dbReference>
<dbReference type="GO" id="GO:0006605">
    <property type="term" value="P:protein targeting"/>
    <property type="evidence" value="ECO:0007669"/>
    <property type="project" value="UniProtKB-UniRule"/>
</dbReference>
<evidence type="ECO:0000256" key="1">
    <source>
        <dbReference type="ARBA" id="ARBA00004141"/>
    </source>
</evidence>
<proteinExistence type="inferred from homology"/>
<dbReference type="EMBL" id="CP038231">
    <property type="protein sequence ID" value="QDH13139.1"/>
    <property type="molecule type" value="Genomic_DNA"/>
</dbReference>
<reference evidence="15 16" key="1">
    <citation type="submission" date="2019-03" db="EMBL/GenBank/DDBJ databases">
        <title>The complete genome sequence of Swingsia_sp. F3b2 LMG30590(T).</title>
        <authorList>
            <person name="Chua K.-O."/>
            <person name="Chan K.-G."/>
            <person name="See-Too W.-S."/>
        </authorList>
    </citation>
    <scope>NUCLEOTIDE SEQUENCE [LARGE SCALE GENOMIC DNA]</scope>
    <source>
        <strain evidence="15 16">F3b2</strain>
    </source>
</reference>
<feature type="transmembrane region" description="Helical" evidence="10">
    <location>
        <begin position="27"/>
        <end position="45"/>
    </location>
</feature>
<dbReference type="NCBIfam" id="TIGR00967">
    <property type="entry name" value="3a0501s007"/>
    <property type="match status" value="1"/>
</dbReference>
<dbReference type="OrthoDB" id="9809248at2"/>
<evidence type="ECO:0000256" key="6">
    <source>
        <dbReference type="ARBA" id="ARBA00022989"/>
    </source>
</evidence>
<dbReference type="InterPro" id="IPR026593">
    <property type="entry name" value="SecY"/>
</dbReference>
<comment type="subcellular location">
    <subcellularLocation>
        <location evidence="10">Cell membrane</location>
        <topology evidence="10">Multi-pass membrane protein</topology>
    </subcellularLocation>
    <subcellularLocation>
        <location evidence="1 12">Membrane</location>
        <topology evidence="1 12">Multi-pass membrane protein</topology>
    </subcellularLocation>
</comment>
<dbReference type="HAMAP" id="MF_01465">
    <property type="entry name" value="SecY"/>
    <property type="match status" value="1"/>
</dbReference>
<evidence type="ECO:0000313" key="15">
    <source>
        <dbReference type="EMBL" id="QDH13139.1"/>
    </source>
</evidence>
<sequence length="461" mass="49854">MTTAVQKISDSLNFKAFAKATELQKRIWFTLAALVVYRLGTYIPVPGIDSAVLGQIVSQNQGGILGMFNMFTGGALGRMTVFALNIMPYISASIIVQLLSTALPALEALKKDGESGRQKLNQYTRYLTVAIAVVQAYGFAMGLGHLRTAAGLSAVIDPGPMFLVSYITVLVTGTMFLMWIGEQITSRGIGNGISLIIFAGIVANLPSAMATLFELSRTGALSPLFVMLFLAGALGVVGFIVFMELAQRRVTIQYPKRMVGTRVYGGDTTHLPLKVNTAGVIPPIFASSVLLIPATLSGFTHSTTGVMGKVGQWLSQGQPLYMILYAVMIVFFSYFYAAVTFNPDETAENLRKQGGFIPGVRPGSATAHYLDRILSRLTGISALYMVAVCLLPQFLINRYHVPFYFGGTSLIIIVSVTIDTVTQIKSHLVGHQYQGLINRQRGRGGRARTTATRRRITGGKP</sequence>
<feature type="transmembrane region" description="Helical" evidence="10">
    <location>
        <begin position="280"/>
        <end position="300"/>
    </location>
</feature>
<dbReference type="PROSITE" id="PS00756">
    <property type="entry name" value="SECY_2"/>
    <property type="match status" value="1"/>
</dbReference>
<evidence type="ECO:0000256" key="8">
    <source>
        <dbReference type="ARBA" id="ARBA00023136"/>
    </source>
</evidence>
<keyword evidence="8 10" id="KW-0472">Membrane</keyword>
<organism evidence="15 16">
    <name type="scientific">Formicincola oecophyllae</name>
    <dbReference type="NCBI Taxonomy" id="2558361"/>
    <lineage>
        <taxon>Bacteria</taxon>
        <taxon>Pseudomonadati</taxon>
        <taxon>Pseudomonadota</taxon>
        <taxon>Alphaproteobacteria</taxon>
        <taxon>Acetobacterales</taxon>
        <taxon>Acetobacteraceae</taxon>
        <taxon>Formicincola</taxon>
    </lineage>
</organism>
<feature type="transmembrane region" description="Helical" evidence="10">
    <location>
        <begin position="377"/>
        <end position="395"/>
    </location>
</feature>
<dbReference type="PROSITE" id="PS00755">
    <property type="entry name" value="SECY_1"/>
    <property type="match status" value="1"/>
</dbReference>
<feature type="transmembrane region" description="Helical" evidence="10">
    <location>
        <begin position="163"/>
        <end position="181"/>
    </location>
</feature>
<evidence type="ECO:0000256" key="12">
    <source>
        <dbReference type="RuleBase" id="RU003484"/>
    </source>
</evidence>
<keyword evidence="10" id="KW-1003">Cell membrane</keyword>
<dbReference type="KEGG" id="swf:E3E12_01815"/>
<dbReference type="Gene3D" id="1.10.3370.10">
    <property type="entry name" value="SecY subunit domain"/>
    <property type="match status" value="1"/>
</dbReference>
<dbReference type="SUPFAM" id="SSF103491">
    <property type="entry name" value="Preprotein translocase SecY subunit"/>
    <property type="match status" value="1"/>
</dbReference>
<dbReference type="AlphaFoldDB" id="A0A4Y6U6Y9"/>
<name>A0A4Y6U6Y9_9PROT</name>
<dbReference type="Pfam" id="PF00344">
    <property type="entry name" value="SecY"/>
    <property type="match status" value="1"/>
</dbReference>
<dbReference type="PIRSF" id="PIRSF004557">
    <property type="entry name" value="SecY"/>
    <property type="match status" value="1"/>
</dbReference>
<evidence type="ECO:0000256" key="3">
    <source>
        <dbReference type="ARBA" id="ARBA00022448"/>
    </source>
</evidence>
<keyword evidence="6 10" id="KW-1133">Transmembrane helix</keyword>
<comment type="function">
    <text evidence="10 11">The central subunit of the protein translocation channel SecYEG. Consists of two halves formed by TMs 1-5 and 6-10. These two domains form a lateral gate at the front which open onto the bilayer between TMs 2 and 7, and are clamped together by SecE at the back. The channel is closed by both a pore ring composed of hydrophobic SecY resides and a short helix (helix 2A) on the extracellular side of the membrane which forms a plug. The plug probably moves laterally to allow the channel to open. The ring and the pore may move independently.</text>
</comment>
<feature type="transmembrane region" description="Helical" evidence="10">
    <location>
        <begin position="225"/>
        <end position="246"/>
    </location>
</feature>
<comment type="subunit">
    <text evidence="10">Component of the Sec protein translocase complex. Heterotrimer consisting of SecY, SecE and SecG subunits. The heterotrimers can form oligomers, although 1 heterotrimer is thought to be able to translocate proteins. Interacts with the ribosome. Interacts with SecDF, and other proteins may be involved. Interacts with SecA.</text>
</comment>
<evidence type="ECO:0000256" key="11">
    <source>
        <dbReference type="RuleBase" id="RU000537"/>
    </source>
</evidence>